<name>A0A7R8VR34_TIMDO</name>
<reference evidence="1" key="1">
    <citation type="submission" date="2020-11" db="EMBL/GenBank/DDBJ databases">
        <authorList>
            <person name="Tran Van P."/>
        </authorList>
    </citation>
    <scope>NUCLEOTIDE SEQUENCE</scope>
</reference>
<dbReference type="AlphaFoldDB" id="A0A7R8VR34"/>
<dbReference type="EMBL" id="OA568561">
    <property type="protein sequence ID" value="CAD7201652.1"/>
    <property type="molecule type" value="Genomic_DNA"/>
</dbReference>
<protein>
    <submittedName>
        <fullName evidence="1">Uncharacterized protein</fullName>
    </submittedName>
</protein>
<accession>A0A7R8VR34</accession>
<organism evidence="1">
    <name type="scientific">Timema douglasi</name>
    <name type="common">Walking stick</name>
    <dbReference type="NCBI Taxonomy" id="61478"/>
    <lineage>
        <taxon>Eukaryota</taxon>
        <taxon>Metazoa</taxon>
        <taxon>Ecdysozoa</taxon>
        <taxon>Arthropoda</taxon>
        <taxon>Hexapoda</taxon>
        <taxon>Insecta</taxon>
        <taxon>Pterygota</taxon>
        <taxon>Neoptera</taxon>
        <taxon>Polyneoptera</taxon>
        <taxon>Phasmatodea</taxon>
        <taxon>Timematodea</taxon>
        <taxon>Timematoidea</taxon>
        <taxon>Timematidae</taxon>
        <taxon>Timema</taxon>
    </lineage>
</organism>
<sequence>MGNFNGSSLLRTKHLPITGFLEHLSSDLENIIDFLSMDRWLKSGSLKKTIKTSATVPPVAMEASTANSVEEDGAVANARIAGQDEGFLDESATAGVTETSELLKELPTLKEYWTDQREEVVRCDGCRNEVTLQVQRGVNFAMYAVFKLGATP</sequence>
<proteinExistence type="predicted"/>
<gene>
    <name evidence="1" type="ORF">TDIB3V08_LOCUS7847</name>
</gene>
<evidence type="ECO:0000313" key="1">
    <source>
        <dbReference type="EMBL" id="CAD7201652.1"/>
    </source>
</evidence>